<dbReference type="InterPro" id="IPR036390">
    <property type="entry name" value="WH_DNA-bd_sf"/>
</dbReference>
<accession>A0ABU4VJP2</accession>
<dbReference type="PANTHER" id="PTHR43537">
    <property type="entry name" value="TRANSCRIPTIONAL REGULATOR, GNTR FAMILY"/>
    <property type="match status" value="1"/>
</dbReference>
<dbReference type="InterPro" id="IPR000524">
    <property type="entry name" value="Tscrpt_reg_HTH_GntR"/>
</dbReference>
<dbReference type="PROSITE" id="PS50949">
    <property type="entry name" value="HTH_GNTR"/>
    <property type="match status" value="1"/>
</dbReference>
<dbReference type="Proteomes" id="UP001277761">
    <property type="component" value="Unassembled WGS sequence"/>
</dbReference>
<gene>
    <name evidence="5" type="ORF">SK069_10610</name>
</gene>
<keyword evidence="6" id="KW-1185">Reference proteome</keyword>
<dbReference type="InterPro" id="IPR008920">
    <property type="entry name" value="TF_FadR/GntR_C"/>
</dbReference>
<dbReference type="EMBL" id="JAXAVX010000004">
    <property type="protein sequence ID" value="MDX8152046.1"/>
    <property type="molecule type" value="Genomic_DNA"/>
</dbReference>
<dbReference type="PRINTS" id="PR00035">
    <property type="entry name" value="HTHGNTR"/>
</dbReference>
<dbReference type="SUPFAM" id="SSF46785">
    <property type="entry name" value="Winged helix' DNA-binding domain"/>
    <property type="match status" value="1"/>
</dbReference>
<evidence type="ECO:0000256" key="2">
    <source>
        <dbReference type="ARBA" id="ARBA00023125"/>
    </source>
</evidence>
<evidence type="ECO:0000259" key="4">
    <source>
        <dbReference type="PROSITE" id="PS50949"/>
    </source>
</evidence>
<feature type="domain" description="HTH gntR-type" evidence="4">
    <location>
        <begin position="15"/>
        <end position="82"/>
    </location>
</feature>
<dbReference type="InterPro" id="IPR036388">
    <property type="entry name" value="WH-like_DNA-bd_sf"/>
</dbReference>
<dbReference type="InterPro" id="IPR011711">
    <property type="entry name" value="GntR_C"/>
</dbReference>
<dbReference type="SMART" id="SM00345">
    <property type="entry name" value="HTH_GNTR"/>
    <property type="match status" value="1"/>
</dbReference>
<evidence type="ECO:0000256" key="3">
    <source>
        <dbReference type="ARBA" id="ARBA00023163"/>
    </source>
</evidence>
<dbReference type="Gene3D" id="1.10.10.10">
    <property type="entry name" value="Winged helix-like DNA-binding domain superfamily/Winged helix DNA-binding domain"/>
    <property type="match status" value="1"/>
</dbReference>
<evidence type="ECO:0000256" key="1">
    <source>
        <dbReference type="ARBA" id="ARBA00023015"/>
    </source>
</evidence>
<evidence type="ECO:0000313" key="6">
    <source>
        <dbReference type="Proteomes" id="UP001277761"/>
    </source>
</evidence>
<organism evidence="5 6">
    <name type="scientific">Patulibacter brassicae</name>
    <dbReference type="NCBI Taxonomy" id="1705717"/>
    <lineage>
        <taxon>Bacteria</taxon>
        <taxon>Bacillati</taxon>
        <taxon>Actinomycetota</taxon>
        <taxon>Thermoleophilia</taxon>
        <taxon>Solirubrobacterales</taxon>
        <taxon>Patulibacteraceae</taxon>
        <taxon>Patulibacter</taxon>
    </lineage>
</organism>
<keyword evidence="3" id="KW-0804">Transcription</keyword>
<dbReference type="CDD" id="cd07377">
    <property type="entry name" value="WHTH_GntR"/>
    <property type="match status" value="1"/>
</dbReference>
<proteinExistence type="predicted"/>
<evidence type="ECO:0000313" key="5">
    <source>
        <dbReference type="EMBL" id="MDX8152046.1"/>
    </source>
</evidence>
<keyword evidence="2" id="KW-0238">DNA-binding</keyword>
<protein>
    <submittedName>
        <fullName evidence="5">GntR family transcriptional regulator</fullName>
    </submittedName>
</protein>
<dbReference type="Pfam" id="PF00392">
    <property type="entry name" value="GntR"/>
    <property type="match status" value="1"/>
</dbReference>
<name>A0ABU4VJP2_9ACTN</name>
<dbReference type="RefSeq" id="WP_319954201.1">
    <property type="nucleotide sequence ID" value="NZ_JAXAVX010000004.1"/>
</dbReference>
<dbReference type="Pfam" id="PF07729">
    <property type="entry name" value="FCD"/>
    <property type="match status" value="1"/>
</dbReference>
<dbReference type="SMART" id="SM00895">
    <property type="entry name" value="FCD"/>
    <property type="match status" value="1"/>
</dbReference>
<dbReference type="PANTHER" id="PTHR43537:SF45">
    <property type="entry name" value="GNTR FAMILY REGULATORY PROTEIN"/>
    <property type="match status" value="1"/>
</dbReference>
<dbReference type="SUPFAM" id="SSF48008">
    <property type="entry name" value="GntR ligand-binding domain-like"/>
    <property type="match status" value="1"/>
</dbReference>
<comment type="caution">
    <text evidence="5">The sequence shown here is derived from an EMBL/GenBank/DDBJ whole genome shotgun (WGS) entry which is preliminary data.</text>
</comment>
<keyword evidence="1" id="KW-0805">Transcription regulation</keyword>
<dbReference type="Gene3D" id="1.20.120.530">
    <property type="entry name" value="GntR ligand-binding domain-like"/>
    <property type="match status" value="1"/>
</dbReference>
<sequence>MPSDLRIDRAERARGGTRGRAYATLRDAITAGRLEPGRRLSENELAEWLGVSRTPVREALQRLRDDRLVEIVPQLGTFVTKISIVAVADAQFAREALECAAIRLAAQRITDAEVADLRATIERQKAAEAARDLDGFYRHDDAFHATLCASSGHAIAWRLVQRADGHLNRVRRLSLPVPSYVGEMISEHEDVLDAVAAHDPDRAEAVLRHHLRMVLSGLQPLRAEHPGFFEDGEPLDVPAFDA</sequence>
<reference evidence="5 6" key="1">
    <citation type="submission" date="2023-11" db="EMBL/GenBank/DDBJ databases">
        <authorList>
            <person name="Xu M."/>
            <person name="Jiang T."/>
        </authorList>
    </citation>
    <scope>NUCLEOTIDE SEQUENCE [LARGE SCALE GENOMIC DNA]</scope>
    <source>
        <strain evidence="5 6">SD</strain>
    </source>
</reference>